<organism evidence="1">
    <name type="scientific">Arundo donax</name>
    <name type="common">Giant reed</name>
    <name type="synonym">Donax arundinaceus</name>
    <dbReference type="NCBI Taxonomy" id="35708"/>
    <lineage>
        <taxon>Eukaryota</taxon>
        <taxon>Viridiplantae</taxon>
        <taxon>Streptophyta</taxon>
        <taxon>Embryophyta</taxon>
        <taxon>Tracheophyta</taxon>
        <taxon>Spermatophyta</taxon>
        <taxon>Magnoliopsida</taxon>
        <taxon>Liliopsida</taxon>
        <taxon>Poales</taxon>
        <taxon>Poaceae</taxon>
        <taxon>PACMAD clade</taxon>
        <taxon>Arundinoideae</taxon>
        <taxon>Arundineae</taxon>
        <taxon>Arundo</taxon>
    </lineage>
</organism>
<reference evidence="1" key="2">
    <citation type="journal article" date="2015" name="Data Brief">
        <title>Shoot transcriptome of the giant reed, Arundo donax.</title>
        <authorList>
            <person name="Barrero R.A."/>
            <person name="Guerrero F.D."/>
            <person name="Moolhuijzen P."/>
            <person name="Goolsby J.A."/>
            <person name="Tidwell J."/>
            <person name="Bellgard S.E."/>
            <person name="Bellgard M.I."/>
        </authorList>
    </citation>
    <scope>NUCLEOTIDE SEQUENCE</scope>
    <source>
        <tissue evidence="1">Shoot tissue taken approximately 20 cm above the soil surface</tissue>
    </source>
</reference>
<accession>A0A0A9B747</accession>
<sequence>MSLSSMFLISSRVSDRVRYWSWACAERGS</sequence>
<name>A0A0A9B747_ARUDO</name>
<evidence type="ECO:0000313" key="1">
    <source>
        <dbReference type="EMBL" id="JAD57010.1"/>
    </source>
</evidence>
<reference evidence="1" key="1">
    <citation type="submission" date="2014-09" db="EMBL/GenBank/DDBJ databases">
        <authorList>
            <person name="Magalhaes I.L.F."/>
            <person name="Oliveira U."/>
            <person name="Santos F.R."/>
            <person name="Vidigal T.H.D.A."/>
            <person name="Brescovit A.D."/>
            <person name="Santos A.J."/>
        </authorList>
    </citation>
    <scope>NUCLEOTIDE SEQUENCE</scope>
    <source>
        <tissue evidence="1">Shoot tissue taken approximately 20 cm above the soil surface</tissue>
    </source>
</reference>
<protein>
    <submittedName>
        <fullName evidence="1">Uncharacterized protein</fullName>
    </submittedName>
</protein>
<dbReference type="EMBL" id="GBRH01240885">
    <property type="protein sequence ID" value="JAD57010.1"/>
    <property type="molecule type" value="Transcribed_RNA"/>
</dbReference>
<proteinExistence type="predicted"/>
<dbReference type="AlphaFoldDB" id="A0A0A9B747"/>